<accession>A0ABT2M074</accession>
<keyword evidence="4" id="KW-1185">Reference proteome</keyword>
<gene>
    <name evidence="3" type="ORF">N5B56_00760</name>
</gene>
<dbReference type="Proteomes" id="UP001431199">
    <property type="component" value="Unassembled WGS sequence"/>
</dbReference>
<dbReference type="PROSITE" id="PS51257">
    <property type="entry name" value="PROKAR_LIPOPROTEIN"/>
    <property type="match status" value="1"/>
</dbReference>
<protein>
    <submittedName>
        <fullName evidence="3">DUF4097 domain-containing protein</fullName>
    </submittedName>
</protein>
<evidence type="ECO:0000259" key="2">
    <source>
        <dbReference type="Pfam" id="PF13349"/>
    </source>
</evidence>
<evidence type="ECO:0000313" key="4">
    <source>
        <dbReference type="Proteomes" id="UP001431199"/>
    </source>
</evidence>
<dbReference type="RefSeq" id="WP_260978088.1">
    <property type="nucleotide sequence ID" value="NZ_JAODBU010000002.1"/>
</dbReference>
<keyword evidence="1" id="KW-1133">Transmembrane helix</keyword>
<comment type="caution">
    <text evidence="3">The sequence shown here is derived from an EMBL/GenBank/DDBJ whole genome shotgun (WGS) entry which is preliminary data.</text>
</comment>
<dbReference type="InterPro" id="IPR025164">
    <property type="entry name" value="Toastrack_DUF4097"/>
</dbReference>
<keyword evidence="1" id="KW-0472">Membrane</keyword>
<evidence type="ECO:0000256" key="1">
    <source>
        <dbReference type="SAM" id="Phobius"/>
    </source>
</evidence>
<name>A0ABT2M074_9FIRM</name>
<sequence length="289" mass="31805">MKKLIKIITIVGVIAVVMGIACTVVGVSRGGSKNFKEEIGKTFAKTKVKFDKKNTKGMTKLQNNSDTIDMLSVNNLRLDLSTASYDIEEWDKEQIGFSYDADIMEVYYLNEGDSLNVLIQYKKKWKKGERDVTVYLPRGKSYSNFNYSLSAGEADIENISAVYATINNDAGSTSIDSLQSASTDITVNMGELSIDNLSTDTMNTDISMGDFDVEGQINGAAKIDCSMGDVSMTLNDGPEAYNYQWDINMADLYVENCIDKSDFSSDGNKDNGAEKMISIECDMGSVEID</sequence>
<proteinExistence type="predicted"/>
<evidence type="ECO:0000313" key="3">
    <source>
        <dbReference type="EMBL" id="MCT7397613.1"/>
    </source>
</evidence>
<organism evidence="3 4">
    <name type="scientific">Eubacterium album</name>
    <dbReference type="NCBI Taxonomy" id="2978477"/>
    <lineage>
        <taxon>Bacteria</taxon>
        <taxon>Bacillati</taxon>
        <taxon>Bacillota</taxon>
        <taxon>Clostridia</taxon>
        <taxon>Eubacteriales</taxon>
        <taxon>Eubacteriaceae</taxon>
        <taxon>Eubacterium</taxon>
    </lineage>
</organism>
<feature type="transmembrane region" description="Helical" evidence="1">
    <location>
        <begin position="7"/>
        <end position="27"/>
    </location>
</feature>
<dbReference type="EMBL" id="JAODBU010000002">
    <property type="protein sequence ID" value="MCT7397613.1"/>
    <property type="molecule type" value="Genomic_DNA"/>
</dbReference>
<reference evidence="3" key="1">
    <citation type="submission" date="2022-09" db="EMBL/GenBank/DDBJ databases">
        <title>Eubacterium sp. LFL-14 isolated from human feces.</title>
        <authorList>
            <person name="Liu F."/>
        </authorList>
    </citation>
    <scope>NUCLEOTIDE SEQUENCE</scope>
    <source>
        <strain evidence="3">LFL-14</strain>
    </source>
</reference>
<dbReference type="Pfam" id="PF13349">
    <property type="entry name" value="DUF4097"/>
    <property type="match status" value="1"/>
</dbReference>
<feature type="domain" description="DUF4097" evidence="2">
    <location>
        <begin position="142"/>
        <end position="288"/>
    </location>
</feature>
<keyword evidence="1" id="KW-0812">Transmembrane</keyword>